<dbReference type="SUPFAM" id="SSF56601">
    <property type="entry name" value="beta-lactamase/transpeptidase-like"/>
    <property type="match status" value="1"/>
</dbReference>
<evidence type="ECO:0000259" key="1">
    <source>
        <dbReference type="Pfam" id="PF00144"/>
    </source>
</evidence>
<organism evidence="2 3">
    <name type="scientific">Trichoderma cornu-damae</name>
    <dbReference type="NCBI Taxonomy" id="654480"/>
    <lineage>
        <taxon>Eukaryota</taxon>
        <taxon>Fungi</taxon>
        <taxon>Dikarya</taxon>
        <taxon>Ascomycota</taxon>
        <taxon>Pezizomycotina</taxon>
        <taxon>Sordariomycetes</taxon>
        <taxon>Hypocreomycetidae</taxon>
        <taxon>Hypocreales</taxon>
        <taxon>Hypocreaceae</taxon>
        <taxon>Trichoderma</taxon>
    </lineage>
</organism>
<accession>A0A9P8TYF9</accession>
<dbReference type="Proteomes" id="UP000827724">
    <property type="component" value="Unassembled WGS sequence"/>
</dbReference>
<protein>
    <recommendedName>
        <fullName evidence="1">Beta-lactamase-related domain-containing protein</fullName>
    </recommendedName>
</protein>
<dbReference type="Gene3D" id="3.40.710.10">
    <property type="entry name" value="DD-peptidase/beta-lactamase superfamily"/>
    <property type="match status" value="1"/>
</dbReference>
<dbReference type="EMBL" id="JAIWOZ010000002">
    <property type="protein sequence ID" value="KAH6609769.1"/>
    <property type="molecule type" value="Genomic_DNA"/>
</dbReference>
<dbReference type="Pfam" id="PF00144">
    <property type="entry name" value="Beta-lactamase"/>
    <property type="match status" value="1"/>
</dbReference>
<dbReference type="InterPro" id="IPR052907">
    <property type="entry name" value="Beta-lactamase/esterase"/>
</dbReference>
<reference evidence="2" key="1">
    <citation type="submission" date="2021-08" db="EMBL/GenBank/DDBJ databases">
        <title>Chromosome-Level Trichoderma cornu-damae using Hi-C Data.</title>
        <authorList>
            <person name="Kim C.S."/>
        </authorList>
    </citation>
    <scope>NUCLEOTIDE SEQUENCE</scope>
    <source>
        <strain evidence="2">KA19-0412C</strain>
    </source>
</reference>
<dbReference type="PANTHER" id="PTHR43319:SF3">
    <property type="entry name" value="BETA-LACTAMASE-RELATED DOMAIN-CONTAINING PROTEIN"/>
    <property type="match status" value="1"/>
</dbReference>
<dbReference type="InterPro" id="IPR001466">
    <property type="entry name" value="Beta-lactam-related"/>
</dbReference>
<dbReference type="PANTHER" id="PTHR43319">
    <property type="entry name" value="BETA-LACTAMASE-RELATED"/>
    <property type="match status" value="1"/>
</dbReference>
<evidence type="ECO:0000313" key="3">
    <source>
        <dbReference type="Proteomes" id="UP000827724"/>
    </source>
</evidence>
<dbReference type="AlphaFoldDB" id="A0A9P8TYF9"/>
<name>A0A9P8TYF9_9HYPO</name>
<comment type="caution">
    <text evidence="2">The sequence shown here is derived from an EMBL/GenBank/DDBJ whole genome shotgun (WGS) entry which is preliminary data.</text>
</comment>
<sequence length="380" mass="41640">MAQIHGHYDPRFEDLRNLFQENLNSKAEIGASITVNLDGKDLVDIWGGYADEECTRPWESDTLVGVWSSTKGVTSLALLMLIDRGLVDPNAKVAQYWPEFAANGKQDIEIRHLLSHTSGLSTWEKKITTDELIDHDVAAAYLAEQAPFWEPGTASGYHAVTFGVPITEVLRRVTGKTLKQFVAEEIAAPLKADFQIGLLDKDVPRTSNVIPQKDTPPPEPEEGSLMFKMLINPGMDANLTNTEPIRKADLGSFNGFTNARGLNRIFSVLSLGGEVNGVRLLSQKTIDLIFQEQSNGIDLVVPQHLSFGIGYALGGRGPSSFTAGGRVGYWGGWGGSSFVFDADRKLTFTYTMNQMSHQTMENGREAKYLGAVYKALGVVV</sequence>
<dbReference type="OrthoDB" id="5946976at2759"/>
<feature type="domain" description="Beta-lactamase-related" evidence="1">
    <location>
        <begin position="15"/>
        <end position="358"/>
    </location>
</feature>
<evidence type="ECO:0000313" key="2">
    <source>
        <dbReference type="EMBL" id="KAH6609769.1"/>
    </source>
</evidence>
<dbReference type="InterPro" id="IPR012338">
    <property type="entry name" value="Beta-lactam/transpept-like"/>
</dbReference>
<proteinExistence type="predicted"/>
<keyword evidence="3" id="KW-1185">Reference proteome</keyword>
<gene>
    <name evidence="2" type="ORF">Trco_003115</name>
</gene>